<protein>
    <submittedName>
        <fullName evidence="3">Asp23/Gls24 family envelope stress response protein</fullName>
    </submittedName>
</protein>
<dbReference type="Proteomes" id="UP000627538">
    <property type="component" value="Unassembled WGS sequence"/>
</dbReference>
<dbReference type="PANTHER" id="PTHR34297">
    <property type="entry name" value="HYPOTHETICAL CYTOSOLIC PROTEIN-RELATED"/>
    <property type="match status" value="1"/>
</dbReference>
<dbReference type="EMBL" id="JACRUO010000001">
    <property type="protein sequence ID" value="MBD3689253.1"/>
    <property type="molecule type" value="Genomic_DNA"/>
</dbReference>
<sequence>MANTKNTPAAKGTVPTANQAKDLAPTTNVGADEGKGTTTIADQVVAKVAGLAIREIPGVYDVGNSAARALGSLRSTVGADDNLKQGISVEVGQTQTALDLTLIVEYPYPVHEVAEKVRESIFASVQGLVGLEVKEVNIKVADVHVPSEDEDEDDKESKELK</sequence>
<comment type="caution">
    <text evidence="3">The sequence shown here is derived from an EMBL/GenBank/DDBJ whole genome shotgun (WGS) entry which is preliminary data.</text>
</comment>
<accession>A0A8I0GCX6</accession>
<evidence type="ECO:0000256" key="2">
    <source>
        <dbReference type="SAM" id="MobiDB-lite"/>
    </source>
</evidence>
<dbReference type="PANTHER" id="PTHR34297:SF3">
    <property type="entry name" value="ALKALINE SHOCK PROTEIN 23"/>
    <property type="match status" value="1"/>
</dbReference>
<keyword evidence="4" id="KW-1185">Reference proteome</keyword>
<dbReference type="Pfam" id="PF03780">
    <property type="entry name" value="Asp23"/>
    <property type="match status" value="1"/>
</dbReference>
<organism evidence="3 4">
    <name type="scientific">Nanchangia anserum</name>
    <dbReference type="NCBI Taxonomy" id="2692125"/>
    <lineage>
        <taxon>Bacteria</taxon>
        <taxon>Bacillati</taxon>
        <taxon>Actinomycetota</taxon>
        <taxon>Actinomycetes</taxon>
        <taxon>Actinomycetales</taxon>
        <taxon>Actinomycetaceae</taxon>
        <taxon>Nanchangia</taxon>
    </lineage>
</organism>
<evidence type="ECO:0000256" key="1">
    <source>
        <dbReference type="ARBA" id="ARBA00005721"/>
    </source>
</evidence>
<name>A0A8I0GCX6_9ACTO</name>
<dbReference type="RefSeq" id="WP_191071318.1">
    <property type="nucleotide sequence ID" value="NZ_CP060506.1"/>
</dbReference>
<evidence type="ECO:0000313" key="4">
    <source>
        <dbReference type="Proteomes" id="UP000627538"/>
    </source>
</evidence>
<proteinExistence type="inferred from homology"/>
<feature type="compositionally biased region" description="Polar residues" evidence="2">
    <location>
        <begin position="15"/>
        <end position="29"/>
    </location>
</feature>
<feature type="region of interest" description="Disordered" evidence="2">
    <location>
        <begin position="1"/>
        <end position="35"/>
    </location>
</feature>
<evidence type="ECO:0000313" key="3">
    <source>
        <dbReference type="EMBL" id="MBD3689253.1"/>
    </source>
</evidence>
<gene>
    <name evidence="3" type="ORF">H8R10_03280</name>
</gene>
<dbReference type="InterPro" id="IPR005531">
    <property type="entry name" value="Asp23"/>
</dbReference>
<comment type="similarity">
    <text evidence="1">Belongs to the asp23 family.</text>
</comment>
<dbReference type="AlphaFoldDB" id="A0A8I0GCX6"/>
<reference evidence="3 4" key="1">
    <citation type="submission" date="2020-08" db="EMBL/GenBank/DDBJ databases">
        <title>Winkia gen. nov., sp. nov., isolated from faeces of the Anser albifrons in China.</title>
        <authorList>
            <person name="Liu Q."/>
        </authorList>
    </citation>
    <scope>NUCLEOTIDE SEQUENCE [LARGE SCALE GENOMIC DNA]</scope>
    <source>
        <strain evidence="3 4">C62</strain>
    </source>
</reference>